<evidence type="ECO:0000256" key="2">
    <source>
        <dbReference type="PROSITE-ProRule" id="PRU00335"/>
    </source>
</evidence>
<dbReference type="AlphaFoldDB" id="A0A1G8UCF1"/>
<name>A0A1G8UCF1_9BACI</name>
<evidence type="ECO:0000313" key="4">
    <source>
        <dbReference type="EMBL" id="SDJ50845.1"/>
    </source>
</evidence>
<dbReference type="PROSITE" id="PS50977">
    <property type="entry name" value="HTH_TETR_2"/>
    <property type="match status" value="1"/>
</dbReference>
<accession>A0A1G8UCF1</accession>
<dbReference type="InterPro" id="IPR050109">
    <property type="entry name" value="HTH-type_TetR-like_transc_reg"/>
</dbReference>
<dbReference type="PRINTS" id="PR00455">
    <property type="entry name" value="HTHTETR"/>
</dbReference>
<dbReference type="InterPro" id="IPR001647">
    <property type="entry name" value="HTH_TetR"/>
</dbReference>
<keyword evidence="5" id="KW-1185">Reference proteome</keyword>
<reference evidence="5" key="1">
    <citation type="submission" date="2016-10" db="EMBL/GenBank/DDBJ databases">
        <authorList>
            <person name="Varghese N."/>
            <person name="Submissions S."/>
        </authorList>
    </citation>
    <scope>NUCLEOTIDE SEQUENCE [LARGE SCALE GENOMIC DNA]</scope>
    <source>
        <strain evidence="5">DSM 4771</strain>
    </source>
</reference>
<feature type="DNA-binding region" description="H-T-H motif" evidence="2">
    <location>
        <begin position="32"/>
        <end position="51"/>
    </location>
</feature>
<evidence type="ECO:0000256" key="1">
    <source>
        <dbReference type="ARBA" id="ARBA00023125"/>
    </source>
</evidence>
<dbReference type="SUPFAM" id="SSF48498">
    <property type="entry name" value="Tetracyclin repressor-like, C-terminal domain"/>
    <property type="match status" value="1"/>
</dbReference>
<dbReference type="GO" id="GO:0006355">
    <property type="term" value="P:regulation of DNA-templated transcription"/>
    <property type="evidence" value="ECO:0007669"/>
    <property type="project" value="UniProtKB-ARBA"/>
</dbReference>
<dbReference type="OrthoDB" id="9780939at2"/>
<keyword evidence="1 2" id="KW-0238">DNA-binding</keyword>
<dbReference type="InterPro" id="IPR009057">
    <property type="entry name" value="Homeodomain-like_sf"/>
</dbReference>
<protein>
    <submittedName>
        <fullName evidence="4">DNA-binding transcriptional regulator, AcrR family</fullName>
    </submittedName>
</protein>
<gene>
    <name evidence="4" type="ORF">SAMN04490247_2145</name>
</gene>
<sequence length="210" mass="25419">MKKFQELDEEKKSRILEAALLEFAEEGYEKASTNNIVKQAGIGKGMLFYYFKNKKQLYHYLVEYSLTIMQEEYMSEIDISETDFIERMKEVTRLKWEVYVKHPAVFRFASTFFLSDMDELPERLKEQYASLQENGYALIYKDIDYTLFREDVSSEKLFQIIQYFLGGYEERLRIELKQQLIQLSDFDSYVKEFFEYLDVLKVTFYKEERQ</sequence>
<dbReference type="RefSeq" id="WP_093193868.1">
    <property type="nucleotide sequence ID" value="NZ_FNEV01000006.1"/>
</dbReference>
<feature type="domain" description="HTH tetR-type" evidence="3">
    <location>
        <begin position="9"/>
        <end position="69"/>
    </location>
</feature>
<dbReference type="Pfam" id="PF00440">
    <property type="entry name" value="TetR_N"/>
    <property type="match status" value="1"/>
</dbReference>
<dbReference type="Gene3D" id="1.10.357.10">
    <property type="entry name" value="Tetracycline Repressor, domain 2"/>
    <property type="match status" value="1"/>
</dbReference>
<dbReference type="PANTHER" id="PTHR30328:SF54">
    <property type="entry name" value="HTH-TYPE TRANSCRIPTIONAL REPRESSOR SCO4008"/>
    <property type="match status" value="1"/>
</dbReference>
<dbReference type="PROSITE" id="PS01081">
    <property type="entry name" value="HTH_TETR_1"/>
    <property type="match status" value="1"/>
</dbReference>
<dbReference type="Proteomes" id="UP000199225">
    <property type="component" value="Unassembled WGS sequence"/>
</dbReference>
<organism evidence="4 5">
    <name type="scientific">Salimicrobium halophilum</name>
    <dbReference type="NCBI Taxonomy" id="86666"/>
    <lineage>
        <taxon>Bacteria</taxon>
        <taxon>Bacillati</taxon>
        <taxon>Bacillota</taxon>
        <taxon>Bacilli</taxon>
        <taxon>Bacillales</taxon>
        <taxon>Bacillaceae</taxon>
        <taxon>Salimicrobium</taxon>
    </lineage>
</organism>
<proteinExistence type="predicted"/>
<evidence type="ECO:0000313" key="5">
    <source>
        <dbReference type="Proteomes" id="UP000199225"/>
    </source>
</evidence>
<dbReference type="PANTHER" id="PTHR30328">
    <property type="entry name" value="TRANSCRIPTIONAL REPRESSOR"/>
    <property type="match status" value="1"/>
</dbReference>
<dbReference type="InterPro" id="IPR036271">
    <property type="entry name" value="Tet_transcr_reg_TetR-rel_C_sf"/>
</dbReference>
<dbReference type="SUPFAM" id="SSF46689">
    <property type="entry name" value="Homeodomain-like"/>
    <property type="match status" value="1"/>
</dbReference>
<dbReference type="EMBL" id="FNEV01000006">
    <property type="protein sequence ID" value="SDJ50845.1"/>
    <property type="molecule type" value="Genomic_DNA"/>
</dbReference>
<dbReference type="STRING" id="86666.SAMN04490247_2145"/>
<dbReference type="GO" id="GO:0003677">
    <property type="term" value="F:DNA binding"/>
    <property type="evidence" value="ECO:0007669"/>
    <property type="project" value="UniProtKB-UniRule"/>
</dbReference>
<dbReference type="Gene3D" id="1.10.10.60">
    <property type="entry name" value="Homeodomain-like"/>
    <property type="match status" value="1"/>
</dbReference>
<evidence type="ECO:0000259" key="3">
    <source>
        <dbReference type="PROSITE" id="PS50977"/>
    </source>
</evidence>
<dbReference type="InterPro" id="IPR023772">
    <property type="entry name" value="DNA-bd_HTH_TetR-type_CS"/>
</dbReference>